<evidence type="ECO:0000313" key="2">
    <source>
        <dbReference type="EMBL" id="SBR94050.1"/>
    </source>
</evidence>
<reference evidence="2" key="2">
    <citation type="submission" date="2016-06" db="EMBL/GenBank/DDBJ databases">
        <title>The genome of a short-lived fish provides insights into sex chromosome evolution and the genetic control of aging.</title>
        <authorList>
            <person name="Reichwald K."/>
            <person name="Felder M."/>
            <person name="Petzold A."/>
            <person name="Koch P."/>
            <person name="Groth M."/>
            <person name="Platzer M."/>
        </authorList>
    </citation>
    <scope>NUCLEOTIDE SEQUENCE</scope>
    <source>
        <tissue evidence="2">Brain</tissue>
    </source>
</reference>
<sequence length="228" mass="23131">MNTDSGGHTRKSVALSLTLSTMKRVQSSPNLATGTESHSSDIDSWRSRSANDGFKNGDATSSSLAAKGFRSVRPNLQDKRSPTQGRPSPDPSARHSPYRCQSSDSLDYLSSLMPKALSPTPYVPSGASKAGTNGAPSLAAHSSVSVSGCVSPAASPVTVSALSHYSSSTAGLLDELQICSLDSPSASPTPSPTLSLASAYTSSAGPDDVLTTSVGSTAAAATVTNVII</sequence>
<feature type="region of interest" description="Disordered" evidence="1">
    <location>
        <begin position="1"/>
        <end position="100"/>
    </location>
</feature>
<name>A0A1A8QJT6_9TELE</name>
<reference evidence="2" key="1">
    <citation type="submission" date="2016-05" db="EMBL/GenBank/DDBJ databases">
        <authorList>
            <person name="Lavstsen T."/>
            <person name="Jespersen J.S."/>
        </authorList>
    </citation>
    <scope>NUCLEOTIDE SEQUENCE</scope>
    <source>
        <tissue evidence="2">Brain</tissue>
    </source>
</reference>
<gene>
    <name evidence="2" type="primary">CABZ01078499.2</name>
</gene>
<accession>A0A1A8QJT6</accession>
<proteinExistence type="predicted"/>
<dbReference type="EMBL" id="HAEH01012145">
    <property type="protein sequence ID" value="SBR94050.1"/>
    <property type="molecule type" value="Transcribed_RNA"/>
</dbReference>
<dbReference type="AlphaFoldDB" id="A0A1A8QJT6"/>
<feature type="compositionally biased region" description="Polar residues" evidence="1">
    <location>
        <begin position="15"/>
        <end position="37"/>
    </location>
</feature>
<organism evidence="2">
    <name type="scientific">Nothobranchius rachovii</name>
    <name type="common">bluefin notho</name>
    <dbReference type="NCBI Taxonomy" id="451742"/>
    <lineage>
        <taxon>Eukaryota</taxon>
        <taxon>Metazoa</taxon>
        <taxon>Chordata</taxon>
        <taxon>Craniata</taxon>
        <taxon>Vertebrata</taxon>
        <taxon>Euteleostomi</taxon>
        <taxon>Actinopterygii</taxon>
        <taxon>Neopterygii</taxon>
        <taxon>Teleostei</taxon>
        <taxon>Neoteleostei</taxon>
        <taxon>Acanthomorphata</taxon>
        <taxon>Ovalentaria</taxon>
        <taxon>Atherinomorphae</taxon>
        <taxon>Cyprinodontiformes</taxon>
        <taxon>Nothobranchiidae</taxon>
        <taxon>Nothobranchius</taxon>
    </lineage>
</organism>
<evidence type="ECO:0000256" key="1">
    <source>
        <dbReference type="SAM" id="MobiDB-lite"/>
    </source>
</evidence>
<protein>
    <submittedName>
        <fullName evidence="2">Uncharacterized protein</fullName>
    </submittedName>
</protein>